<protein>
    <submittedName>
        <fullName evidence="2">Short C-terminal domain</fullName>
    </submittedName>
</protein>
<sequence length="240" mass="28310">MQTFEPMRKTKITIDMENKEIYIKQKSKELKTSLLNLDYIEVDFSDAGSKLFIDILSNIFKIYSGNWNDKQITELFNIISPFVNRIEIDEKKEILTIINKFPNKPELLIQKINFNEIVDCSLIENKQLLHSSVNKEFITRLQLHINLKSNIQPITIDYIVTNASLITKKIYTTSKKYLFLYDMCQRDLASIKNICNKVNLSHTNQLTDPFSELKKYKDLLDMDLITKEEFDRKKKELLNL</sequence>
<dbReference type="Pfam" id="PF09851">
    <property type="entry name" value="SHOCT"/>
    <property type="match status" value="1"/>
</dbReference>
<dbReference type="InterPro" id="IPR018649">
    <property type="entry name" value="SHOCT"/>
</dbReference>
<evidence type="ECO:0000313" key="2">
    <source>
        <dbReference type="EMBL" id="DAD75390.1"/>
    </source>
</evidence>
<accession>A0A8S5LZL6</accession>
<reference evidence="2" key="1">
    <citation type="journal article" date="2021" name="Proc. Natl. Acad. Sci. U.S.A.">
        <title>A Catalog of Tens of Thousands of Viruses from Human Metagenomes Reveals Hidden Associations with Chronic Diseases.</title>
        <authorList>
            <person name="Tisza M.J."/>
            <person name="Buck C.B."/>
        </authorList>
    </citation>
    <scope>NUCLEOTIDE SEQUENCE</scope>
    <source>
        <strain evidence="2">Ct7oE3</strain>
    </source>
</reference>
<dbReference type="EMBL" id="BK014781">
    <property type="protein sequence ID" value="DAD75390.1"/>
    <property type="molecule type" value="Genomic_DNA"/>
</dbReference>
<proteinExistence type="predicted"/>
<organism evidence="2">
    <name type="scientific">Caudovirales sp. ct7oE3</name>
    <dbReference type="NCBI Taxonomy" id="2826768"/>
    <lineage>
        <taxon>Viruses</taxon>
        <taxon>Duplodnaviria</taxon>
        <taxon>Heunggongvirae</taxon>
        <taxon>Uroviricota</taxon>
        <taxon>Caudoviricetes</taxon>
    </lineage>
</organism>
<evidence type="ECO:0000259" key="1">
    <source>
        <dbReference type="Pfam" id="PF09851"/>
    </source>
</evidence>
<name>A0A8S5LZL6_9CAUD</name>
<feature type="domain" description="SHOCT" evidence="1">
    <location>
        <begin position="212"/>
        <end position="238"/>
    </location>
</feature>